<reference evidence="1 2" key="2">
    <citation type="submission" date="2010-03" db="EMBL/GenBank/DDBJ databases">
        <authorList>
            <person name="Pajon A."/>
        </authorList>
    </citation>
    <scope>NUCLEOTIDE SEQUENCE [LARGE SCALE GENOMIC DNA]</scope>
    <source>
        <strain evidence="1 2">SGP1</strain>
    </source>
</reference>
<dbReference type="EMBL" id="FP929056">
    <property type="protein sequence ID" value="CBL28595.1"/>
    <property type="molecule type" value="Genomic_DNA"/>
</dbReference>
<organism evidence="1 2">
    <name type="scientific">Fretibacterium fastidiosum</name>
    <dbReference type="NCBI Taxonomy" id="651822"/>
    <lineage>
        <taxon>Bacteria</taxon>
        <taxon>Thermotogati</taxon>
        <taxon>Synergistota</taxon>
        <taxon>Synergistia</taxon>
        <taxon>Synergistales</taxon>
        <taxon>Aminobacteriaceae</taxon>
        <taxon>Fretibacterium</taxon>
    </lineage>
</organism>
<dbReference type="AlphaFoldDB" id="A0AB94IXY0"/>
<evidence type="ECO:0000313" key="1">
    <source>
        <dbReference type="EMBL" id="CBL28595.1"/>
    </source>
</evidence>
<dbReference type="KEGG" id="sbr:SY1_16140"/>
<dbReference type="Proteomes" id="UP000008957">
    <property type="component" value="Chromosome"/>
</dbReference>
<dbReference type="RefSeq" id="WP_015556742.1">
    <property type="nucleotide sequence ID" value="NC_021038.1"/>
</dbReference>
<reference evidence="2" key="1">
    <citation type="submission" date="2010-03" db="EMBL/GenBank/DDBJ databases">
        <title>The genome sequence of Synergistetes sp. SGP1.</title>
        <authorList>
            <consortium name="metaHIT consortium -- http://www.metahit.eu/"/>
            <person name="Pajon A."/>
            <person name="Turner K."/>
            <person name="Parkhill J."/>
            <person name="Wade W."/>
            <person name="Vartoukian S."/>
        </authorList>
    </citation>
    <scope>NUCLEOTIDE SEQUENCE [LARGE SCALE GENOMIC DNA]</scope>
    <source>
        <strain evidence="2">SGP1</strain>
    </source>
</reference>
<accession>A0AB94IXY0</accession>
<dbReference type="InterPro" id="IPR009363">
    <property type="entry name" value="Phage_Mu_Gp16"/>
</dbReference>
<protein>
    <recommendedName>
        <fullName evidence="3">Mu-like prophage protein gp16</fullName>
    </recommendedName>
</protein>
<proteinExistence type="predicted"/>
<gene>
    <name evidence="1" type="ORF">SY1_16140</name>
</gene>
<evidence type="ECO:0008006" key="3">
    <source>
        <dbReference type="Google" id="ProtNLM"/>
    </source>
</evidence>
<evidence type="ECO:0000313" key="2">
    <source>
        <dbReference type="Proteomes" id="UP000008957"/>
    </source>
</evidence>
<keyword evidence="2" id="KW-1185">Reference proteome</keyword>
<sequence>MVQVKTITAAQKKIIWSIARKQLGIQRDELYAAIFGMFEAERMSALTYAQAELFIGELRRRAAGLGPDRLTEPQYRKIMAMTRSFGWKPENLSAWLRRVTGVDEVRWLTVEQARNVITGLERILKYNEEHAEV</sequence>
<name>A0AB94IXY0_9BACT</name>
<dbReference type="Pfam" id="PF06252">
    <property type="entry name" value="GemA"/>
    <property type="match status" value="1"/>
</dbReference>